<accession>A0A7J5AXK2</accession>
<dbReference type="PANTHER" id="PTHR30160:SF1">
    <property type="entry name" value="LIPOPOLYSACCHARIDE 1,2-N-ACETYLGLUCOSAMINETRANSFERASE-RELATED"/>
    <property type="match status" value="1"/>
</dbReference>
<keyword evidence="2 3" id="KW-0808">Transferase</keyword>
<dbReference type="OrthoDB" id="9807356at2"/>
<evidence type="ECO:0000256" key="1">
    <source>
        <dbReference type="ARBA" id="ARBA00022676"/>
    </source>
</evidence>
<keyword evidence="4" id="KW-1185">Reference proteome</keyword>
<reference evidence="3 4" key="1">
    <citation type="submission" date="2019-09" db="EMBL/GenBank/DDBJ databases">
        <title>Phylogeny of genus Pseudoclavibacter and closely related genus.</title>
        <authorList>
            <person name="Li Y."/>
        </authorList>
    </citation>
    <scope>NUCLEOTIDE SEQUENCE [LARGE SCALE GENOMIC DNA]</scope>
    <source>
        <strain evidence="3 4">THG-MD12</strain>
    </source>
</reference>
<organism evidence="3 4">
    <name type="scientific">Pseudoclavibacter terrae</name>
    <dbReference type="NCBI Taxonomy" id="1530195"/>
    <lineage>
        <taxon>Bacteria</taxon>
        <taxon>Bacillati</taxon>
        <taxon>Actinomycetota</taxon>
        <taxon>Actinomycetes</taxon>
        <taxon>Micrococcales</taxon>
        <taxon>Microbacteriaceae</taxon>
        <taxon>Pseudoclavibacter</taxon>
    </lineage>
</organism>
<evidence type="ECO:0000313" key="4">
    <source>
        <dbReference type="Proteomes" id="UP000490386"/>
    </source>
</evidence>
<dbReference type="Pfam" id="PF01075">
    <property type="entry name" value="Glyco_transf_9"/>
    <property type="match status" value="1"/>
</dbReference>
<dbReference type="CDD" id="cd03789">
    <property type="entry name" value="GT9_LPS_heptosyltransferase"/>
    <property type="match status" value="1"/>
</dbReference>
<evidence type="ECO:0000313" key="3">
    <source>
        <dbReference type="EMBL" id="KAB1636204.1"/>
    </source>
</evidence>
<dbReference type="RefSeq" id="WP_151424913.1">
    <property type="nucleotide sequence ID" value="NZ_WBJX01000007.1"/>
</dbReference>
<sequence>MSAIAPPAPRFDDVRKIAVLRAGGLGDVLFALPAMQALASAYPDAEVTLLGTRLAKELLEDRPGAPHRVVVLPPVPGVGVDPDTAVDVGEVERFLEAQRAERYDLAVQVHGGGRYSNPFLLALGARHTIGTRTSDAAPLERDLEYVYYQHEMLRALEVVGLAGAPAVALEPELGVSEDELARGRAVCGADAPTVVVHPGATDPRRRWPTEHFGEVAALLAGRGVRVVLVGEGEDAALAADIIRLTGQDLDDAARRLLVDCSAQLTLSELAGVFASCDVVLGNDSGPRHLALAVGARTVGIFWFGNLINAGPLGRGRHRALLSWVTACPVCGRDATQVGWTAPRCEHDVSFVADVAVEEVLAEVLSLLGAARSGRRSD</sequence>
<dbReference type="AlphaFoldDB" id="A0A7J5AXK2"/>
<name>A0A7J5AXK2_9MICO</name>
<dbReference type="PANTHER" id="PTHR30160">
    <property type="entry name" value="TETRAACYLDISACCHARIDE 4'-KINASE-RELATED"/>
    <property type="match status" value="1"/>
</dbReference>
<dbReference type="GO" id="GO:0009244">
    <property type="term" value="P:lipopolysaccharide core region biosynthetic process"/>
    <property type="evidence" value="ECO:0007669"/>
    <property type="project" value="TreeGrafter"/>
</dbReference>
<dbReference type="InterPro" id="IPR051199">
    <property type="entry name" value="LPS_LOS_Heptosyltrfase"/>
</dbReference>
<comment type="caution">
    <text evidence="3">The sequence shown here is derived from an EMBL/GenBank/DDBJ whole genome shotgun (WGS) entry which is preliminary data.</text>
</comment>
<dbReference type="SUPFAM" id="SSF53756">
    <property type="entry name" value="UDP-Glycosyltransferase/glycogen phosphorylase"/>
    <property type="match status" value="1"/>
</dbReference>
<evidence type="ECO:0000256" key="2">
    <source>
        <dbReference type="ARBA" id="ARBA00022679"/>
    </source>
</evidence>
<proteinExistence type="predicted"/>
<dbReference type="Gene3D" id="3.40.50.2000">
    <property type="entry name" value="Glycogen Phosphorylase B"/>
    <property type="match status" value="2"/>
</dbReference>
<dbReference type="GO" id="GO:0005829">
    <property type="term" value="C:cytosol"/>
    <property type="evidence" value="ECO:0007669"/>
    <property type="project" value="TreeGrafter"/>
</dbReference>
<dbReference type="Proteomes" id="UP000490386">
    <property type="component" value="Unassembled WGS sequence"/>
</dbReference>
<keyword evidence="1" id="KW-0328">Glycosyltransferase</keyword>
<dbReference type="InterPro" id="IPR002201">
    <property type="entry name" value="Glyco_trans_9"/>
</dbReference>
<protein>
    <submittedName>
        <fullName evidence="3">Glycosyltransferase family 9 protein</fullName>
    </submittedName>
</protein>
<dbReference type="EMBL" id="WBJX01000007">
    <property type="protein sequence ID" value="KAB1636204.1"/>
    <property type="molecule type" value="Genomic_DNA"/>
</dbReference>
<gene>
    <name evidence="3" type="ORF">F8O03_16910</name>
</gene>
<dbReference type="GO" id="GO:0008713">
    <property type="term" value="F:ADP-heptose-lipopolysaccharide heptosyltransferase activity"/>
    <property type="evidence" value="ECO:0007669"/>
    <property type="project" value="TreeGrafter"/>
</dbReference>